<name>Q1HQR6_AEDAE</name>
<feature type="repeat" description="RCC1" evidence="1">
    <location>
        <begin position="91"/>
        <end position="143"/>
    </location>
</feature>
<dbReference type="InterPro" id="IPR009091">
    <property type="entry name" value="RCC1/BLIP-II"/>
</dbReference>
<accession>Q1HQR6</accession>
<feature type="repeat" description="RCC1" evidence="1">
    <location>
        <begin position="40"/>
        <end position="90"/>
    </location>
</feature>
<dbReference type="Gene3D" id="2.130.10.30">
    <property type="entry name" value="Regulator of chromosome condensation 1/beta-lactamase-inhibitor protein II"/>
    <property type="match status" value="1"/>
</dbReference>
<evidence type="ECO:0000256" key="1">
    <source>
        <dbReference type="PROSITE-ProRule" id="PRU00235"/>
    </source>
</evidence>
<dbReference type="InterPro" id="IPR051553">
    <property type="entry name" value="Ran_GTPase-activating"/>
</dbReference>
<dbReference type="EMBL" id="DQ440378">
    <property type="protein sequence ID" value="ABF18411.1"/>
    <property type="molecule type" value="mRNA"/>
</dbReference>
<reference evidence="3" key="1">
    <citation type="submission" date="2006-03" db="EMBL/GenBank/DDBJ databases">
        <authorList>
            <person name="Ribeiro J.M.C."/>
            <person name="Chandra P.K."/>
            <person name="Calvo E."/>
            <person name="Pham V.M."/>
            <person name="Wikel S.K."/>
        </authorList>
    </citation>
    <scope>NUCLEOTIDE SEQUENCE</scope>
</reference>
<evidence type="ECO:0000256" key="2">
    <source>
        <dbReference type="SAM" id="MobiDB-lite"/>
    </source>
</evidence>
<dbReference type="SUPFAM" id="SSF50985">
    <property type="entry name" value="RCC1/BLIP-II"/>
    <property type="match status" value="1"/>
</dbReference>
<evidence type="ECO:0000313" key="3">
    <source>
        <dbReference type="EMBL" id="ABF18411.1"/>
    </source>
</evidence>
<dbReference type="PROSITE" id="PS00626">
    <property type="entry name" value="RCC1_2"/>
    <property type="match status" value="1"/>
</dbReference>
<dbReference type="PROSITE" id="PS00625">
    <property type="entry name" value="RCC1_1"/>
    <property type="match status" value="1"/>
</dbReference>
<dbReference type="PRINTS" id="PR00633">
    <property type="entry name" value="RCCNDNSATION"/>
</dbReference>
<dbReference type="PANTHER" id="PTHR45982:SF1">
    <property type="entry name" value="REGULATOR OF CHROMOSOME CONDENSATION"/>
    <property type="match status" value="1"/>
</dbReference>
<dbReference type="Pfam" id="PF00415">
    <property type="entry name" value="RCC1"/>
    <property type="match status" value="2"/>
</dbReference>
<dbReference type="GO" id="GO:0005085">
    <property type="term" value="F:guanyl-nucleotide exchange factor activity"/>
    <property type="evidence" value="ECO:0007669"/>
    <property type="project" value="TreeGrafter"/>
</dbReference>
<proteinExistence type="evidence at transcript level"/>
<dbReference type="PANTHER" id="PTHR45982">
    <property type="entry name" value="REGULATOR OF CHROMOSOME CONDENSATION"/>
    <property type="match status" value="1"/>
</dbReference>
<feature type="region of interest" description="Disordered" evidence="2">
    <location>
        <begin position="1"/>
        <end position="23"/>
    </location>
</feature>
<dbReference type="VEuPathDB" id="VectorBase:AAEL022067"/>
<dbReference type="AlphaFoldDB" id="Q1HQR6"/>
<sequence>MGRGRPKRENPSNGDAPAAKVARSTTKFELPLPVLPKPCGNVLSCGQGEVGQLGLGEDVMEKTRPALIDSLKEIVEISAGGMHNLCLNRKGEVYSFGCNDEGALGRATADEEGSEFEPRKIQLPAPCLKISAGDSHSACLLNDGRVYAWGSFRAQDTLLDDLLKTLVALGMSQLTLTSPPNGCITDDPHHPAPAVSVQTMDEDLFNVSDGILTDFD</sequence>
<dbReference type="InterPro" id="IPR000408">
    <property type="entry name" value="Reg_chr_condens"/>
</dbReference>
<reference evidence="3" key="2">
    <citation type="journal article" date="2007" name="BMC Genomics">
        <title>An annotated catalogue of salivary gland transcripts in the adult female mosquito, Aedes aegypti.</title>
        <authorList>
            <person name="Ribeiro J.M."/>
            <person name="Arca B."/>
            <person name="Lombardo F."/>
            <person name="Calvo E."/>
            <person name="Phan V.M."/>
            <person name="Chandra P.K."/>
            <person name="Wikel S.K."/>
        </authorList>
    </citation>
    <scope>NUCLEOTIDE SEQUENCE</scope>
</reference>
<protein>
    <submittedName>
        <fullName evidence="3">Regulator of chromosome condensation-like protein</fullName>
    </submittedName>
</protein>
<organism evidence="3">
    <name type="scientific">Aedes aegypti</name>
    <name type="common">Yellowfever mosquito</name>
    <name type="synonym">Culex aegypti</name>
    <dbReference type="NCBI Taxonomy" id="7159"/>
    <lineage>
        <taxon>Eukaryota</taxon>
        <taxon>Metazoa</taxon>
        <taxon>Ecdysozoa</taxon>
        <taxon>Arthropoda</taxon>
        <taxon>Hexapoda</taxon>
        <taxon>Insecta</taxon>
        <taxon>Pterygota</taxon>
        <taxon>Neoptera</taxon>
        <taxon>Endopterygota</taxon>
        <taxon>Diptera</taxon>
        <taxon>Nematocera</taxon>
        <taxon>Culicoidea</taxon>
        <taxon>Culicidae</taxon>
        <taxon>Culicinae</taxon>
        <taxon>Aedini</taxon>
        <taxon>Aedes</taxon>
        <taxon>Stegomyia</taxon>
    </lineage>
</organism>
<dbReference type="PROSITE" id="PS50012">
    <property type="entry name" value="RCC1_3"/>
    <property type="match status" value="2"/>
</dbReference>
<dbReference type="GO" id="GO:0005737">
    <property type="term" value="C:cytoplasm"/>
    <property type="evidence" value="ECO:0007669"/>
    <property type="project" value="TreeGrafter"/>
</dbReference>
<dbReference type="InParanoid" id="Q1HQR6"/>